<sequence>MDFPPSQKIVEATRSSCHKVLKTCIRFLRPRQWRQSDVHSVGKSKVCEKRRICINASMKVVGETDAWLTIERNTHPPTFDNDVDGQRQQLERFPTEKPIQTTQYLQHPANAVACIKDVESRNRAEYCSLGHLDFVVMHSNFDDSVLFYSHGPCPFEFVGHFQGLRRFPIRIERLEQQERRSINQ</sequence>
<comment type="caution">
    <text evidence="1">The sequence shown here is derived from an EMBL/GenBank/DDBJ whole genome shotgun (WGS) entry which is preliminary data.</text>
</comment>
<organism evidence="1 2">
    <name type="scientific">Aphanomyces euteiches</name>
    <dbReference type="NCBI Taxonomy" id="100861"/>
    <lineage>
        <taxon>Eukaryota</taxon>
        <taxon>Sar</taxon>
        <taxon>Stramenopiles</taxon>
        <taxon>Oomycota</taxon>
        <taxon>Saprolegniomycetes</taxon>
        <taxon>Saprolegniales</taxon>
        <taxon>Verrucalvaceae</taxon>
        <taxon>Aphanomyces</taxon>
    </lineage>
</organism>
<evidence type="ECO:0000313" key="1">
    <source>
        <dbReference type="EMBL" id="KAF0745375.1"/>
    </source>
</evidence>
<reference evidence="1 2" key="1">
    <citation type="submission" date="2019-07" db="EMBL/GenBank/DDBJ databases">
        <title>Genomics analysis of Aphanomyces spp. identifies a new class of oomycete effector associated with host adaptation.</title>
        <authorList>
            <person name="Gaulin E."/>
        </authorList>
    </citation>
    <scope>NUCLEOTIDE SEQUENCE [LARGE SCALE GENOMIC DNA]</scope>
    <source>
        <strain evidence="1 2">ATCC 201684</strain>
    </source>
</reference>
<name>A0A6G0XY24_9STRA</name>
<evidence type="ECO:0000313" key="2">
    <source>
        <dbReference type="Proteomes" id="UP000481153"/>
    </source>
</evidence>
<gene>
    <name evidence="1" type="ORF">Ae201684_000396</name>
</gene>
<dbReference type="Proteomes" id="UP000481153">
    <property type="component" value="Unassembled WGS sequence"/>
</dbReference>
<keyword evidence="2" id="KW-1185">Reference proteome</keyword>
<dbReference type="AlphaFoldDB" id="A0A6G0XY24"/>
<protein>
    <submittedName>
        <fullName evidence="1">Uncharacterized protein</fullName>
    </submittedName>
</protein>
<dbReference type="EMBL" id="VJMJ01000002">
    <property type="protein sequence ID" value="KAF0745375.1"/>
    <property type="molecule type" value="Genomic_DNA"/>
</dbReference>
<accession>A0A6G0XY24</accession>
<proteinExistence type="predicted"/>